<evidence type="ECO:0000256" key="5">
    <source>
        <dbReference type="SAM" id="MobiDB-lite"/>
    </source>
</evidence>
<dbReference type="InterPro" id="IPR013932">
    <property type="entry name" value="TATA-bd_TIP120"/>
</dbReference>
<evidence type="ECO:0000313" key="7">
    <source>
        <dbReference type="EMBL" id="THH17136.1"/>
    </source>
</evidence>
<dbReference type="Pfam" id="PF25782">
    <property type="entry name" value="TPR_CAND1"/>
    <property type="match status" value="1"/>
</dbReference>
<dbReference type="InterPro" id="IPR011989">
    <property type="entry name" value="ARM-like"/>
</dbReference>
<dbReference type="OrthoDB" id="6260732at2759"/>
<evidence type="ECO:0000256" key="3">
    <source>
        <dbReference type="ARBA" id="ARBA00022786"/>
    </source>
</evidence>
<sequence length="1459" mass="161362">MYSSSCSYSVPRRTRNPISQLWDRSACSYTLEDDSFEEKARRTQPADTDDDSNEGSAFSETESEPDTPTASEFLDATDDDSQSSDDEASEDAQPGPDHLDAPWPYTFKSGDAVWVKILNNWHPGRISGSPRRRMSTRQVCAYLTPSTVIQQLVYHFILAQQKEDLDYVVLCRINNVNVRRDCCPLGGEVKPDIPWTRRLLKEAARQVKYRPRDATRRDRRAWELSRADSSLLVKDGVEHANDATPFFLPFRMQSQDQDFRYMGLSDLMKEIRADPQSFFGDETMEMKVLRQVLQLVEDKISEVKNQAVKCLGQLIKIIRESQMEFVVDKLIEFSSSKDEELRDISGLALKTITSELPPDGAIAPKACAKLTPKLLTQASSPETTPETLIETLSILSTLIIHFPVFMSQLTLDPPPIKDLTPLLTHPRPAVRKRAIATIAQFVPLCSPQLFTELLASDITPNIAPSANVEKQRTTVQLVAAIARTSPQLIAAALNVIVPGILNVVQRDDDETREGSLQALEALVLKCPTEVTPFLAQIVQTGNQYIKYDPNYTGDVDEDEDMAEEDEEDAELDDEYSDEEDTSYKIRRSATKLLAAIIATRPELLISLYKDVSPVLISRFGDREETVRLEVWAAYVALLTQTSVYGGGLQSKDSVGAKRKRTEDGMDVEESAYDLLRAQIPHMAKVLLNQLKSPKTPPATLQAAFNLLRTLLDVLPGCLSSQMVSITSISKSILSQATTTSNSTLQISCLHFLSLFFSTHPPPTFSGSLPALIPVLLKSLRERHPRVASETFRLFSSILSSMKPVKNQDWVERLYSEAVARLSTNDTDAEVRICAEDVIADLWICATDVVKAKDRKEWECICRTSGRTDGAVKVVARVAEEVDVGDEWVNGCVEWALTLLKKSGRVGKVELFECLSVLLARYEGGVPADLVPVLVSQLKSYLTTFDISLLSQTFTLLALLLQLSPGIAFPEVEREVLQDVYIIAHSPLVSGAALEAVLAFFAALVEADSQIAAHVVPSLMKAVDTAPKNTMSLANIAKCVSQVVKSYQAVAAGVIAEFSKYIKPSSKAAPAHVVLSLLVLGEVGRSIDLSPQQDIFNNAIDHFTAEQEDVRTAAAFAAGNIAVGNLHHFLPALVKIVEHDDQKRLLALHALKEVVTYASHGQLENVTEMLWAPLFEHSETAEESSRNVAAACIGKLISTHPARYLPQVHARVQDKKATTKATVLSAVRYTFAEPSQTYDDVMAPHVLDFLLLMMDDDLNVRRLALSAFNAAARTKPHLIRDHLPTLLPILYGETVLKPELIRTVQMGPWQHKVDDGLEARKIAYETLYTLLDTCLTKMDLNEFLSHVLVGLADQSDEIKVICHMMLFRLSQIAPTAVAQHLNEATPLLEASMTGPNVGKDTVKQDLERAAELQRSTLRAVAALSKISSAGVSPRFDAFLAELKKSQQWGGELNELAGTRA</sequence>
<feature type="compositionally biased region" description="Acidic residues" evidence="5">
    <location>
        <begin position="554"/>
        <end position="580"/>
    </location>
</feature>
<keyword evidence="2" id="KW-0677">Repeat</keyword>
<dbReference type="PROSITE" id="PS50077">
    <property type="entry name" value="HEAT_REPEAT"/>
    <property type="match status" value="1"/>
</dbReference>
<evidence type="ECO:0000259" key="6">
    <source>
        <dbReference type="Pfam" id="PF08623"/>
    </source>
</evidence>
<protein>
    <recommendedName>
        <fullName evidence="6">TATA-binding protein interacting (TIP20) domain-containing protein</fullName>
    </recommendedName>
</protein>
<name>A0A4S4LX09_9AGAM</name>
<proteinExistence type="inferred from homology"/>
<keyword evidence="8" id="KW-1185">Reference proteome</keyword>
<feature type="repeat" description="HEAT" evidence="4">
    <location>
        <begin position="288"/>
        <end position="324"/>
    </location>
</feature>
<gene>
    <name evidence="7" type="ORF">EW146_g3609</name>
</gene>
<feature type="region of interest" description="Disordered" evidence="5">
    <location>
        <begin position="549"/>
        <end position="580"/>
    </location>
</feature>
<organism evidence="7 8">
    <name type="scientific">Bondarzewia mesenterica</name>
    <dbReference type="NCBI Taxonomy" id="1095465"/>
    <lineage>
        <taxon>Eukaryota</taxon>
        <taxon>Fungi</taxon>
        <taxon>Dikarya</taxon>
        <taxon>Basidiomycota</taxon>
        <taxon>Agaricomycotina</taxon>
        <taxon>Agaricomycetes</taxon>
        <taxon>Russulales</taxon>
        <taxon>Bondarzewiaceae</taxon>
        <taxon>Bondarzewia</taxon>
    </lineage>
</organism>
<dbReference type="Proteomes" id="UP000310158">
    <property type="component" value="Unassembled WGS sequence"/>
</dbReference>
<dbReference type="InterPro" id="IPR021133">
    <property type="entry name" value="HEAT_type_2"/>
</dbReference>
<dbReference type="GO" id="GO:0010265">
    <property type="term" value="P:SCF complex assembly"/>
    <property type="evidence" value="ECO:0007669"/>
    <property type="project" value="InterPro"/>
</dbReference>
<evidence type="ECO:0000313" key="8">
    <source>
        <dbReference type="Proteomes" id="UP000310158"/>
    </source>
</evidence>
<evidence type="ECO:0000256" key="2">
    <source>
        <dbReference type="ARBA" id="ARBA00022737"/>
    </source>
</evidence>
<dbReference type="InterPro" id="IPR039852">
    <property type="entry name" value="CAND1/CAND2"/>
</dbReference>
<dbReference type="SUPFAM" id="SSF48371">
    <property type="entry name" value="ARM repeat"/>
    <property type="match status" value="1"/>
</dbReference>
<dbReference type="InterPro" id="IPR016024">
    <property type="entry name" value="ARM-type_fold"/>
</dbReference>
<comment type="similarity">
    <text evidence="1">Belongs to the CAND family.</text>
</comment>
<feature type="region of interest" description="Disordered" evidence="5">
    <location>
        <begin position="33"/>
        <end position="102"/>
    </location>
</feature>
<comment type="caution">
    <text evidence="7">The sequence shown here is derived from an EMBL/GenBank/DDBJ whole genome shotgun (WGS) entry which is preliminary data.</text>
</comment>
<feature type="compositionally biased region" description="Polar residues" evidence="5">
    <location>
        <begin position="54"/>
        <end position="70"/>
    </location>
</feature>
<feature type="compositionally biased region" description="Acidic residues" evidence="5">
    <location>
        <begin position="75"/>
        <end position="90"/>
    </location>
</feature>
<accession>A0A4S4LX09</accession>
<evidence type="ECO:0000256" key="1">
    <source>
        <dbReference type="ARBA" id="ARBA00007657"/>
    </source>
</evidence>
<feature type="domain" description="TATA-binding protein interacting (TIP20)" evidence="6">
    <location>
        <begin position="1277"/>
        <end position="1441"/>
    </location>
</feature>
<dbReference type="Gene3D" id="1.25.10.10">
    <property type="entry name" value="Leucine-rich Repeat Variant"/>
    <property type="match status" value="1"/>
</dbReference>
<reference evidence="7 8" key="1">
    <citation type="submission" date="2019-02" db="EMBL/GenBank/DDBJ databases">
        <title>Genome sequencing of the rare red list fungi Bondarzewia mesenterica.</title>
        <authorList>
            <person name="Buettner E."/>
            <person name="Kellner H."/>
        </authorList>
    </citation>
    <scope>NUCLEOTIDE SEQUENCE [LARGE SCALE GENOMIC DNA]</scope>
    <source>
        <strain evidence="7 8">DSM 108281</strain>
    </source>
</reference>
<dbReference type="PANTHER" id="PTHR12696">
    <property type="entry name" value="TIP120"/>
    <property type="match status" value="1"/>
</dbReference>
<keyword evidence="3" id="KW-0833">Ubl conjugation pathway</keyword>
<dbReference type="EMBL" id="SGPL01000124">
    <property type="protein sequence ID" value="THH17136.1"/>
    <property type="molecule type" value="Genomic_DNA"/>
</dbReference>
<dbReference type="Pfam" id="PF08623">
    <property type="entry name" value="TIP120"/>
    <property type="match status" value="1"/>
</dbReference>
<evidence type="ECO:0000256" key="4">
    <source>
        <dbReference type="PROSITE-ProRule" id="PRU00103"/>
    </source>
</evidence>